<reference evidence="7 9" key="2">
    <citation type="journal article" date="2014" name="BMC Genomics">
        <title>An improved genome release (version Mt4.0) for the model legume Medicago truncatula.</title>
        <authorList>
            <person name="Tang H."/>
            <person name="Krishnakumar V."/>
            <person name="Bidwell S."/>
            <person name="Rosen B."/>
            <person name="Chan A."/>
            <person name="Zhou S."/>
            <person name="Gentzbittel L."/>
            <person name="Childs K.L."/>
            <person name="Yandell M."/>
            <person name="Gundlach H."/>
            <person name="Mayer K.F."/>
            <person name="Schwartz D.C."/>
            <person name="Town C.D."/>
        </authorList>
    </citation>
    <scope>GENOME REANNOTATION</scope>
    <source>
        <strain evidence="7">A17</strain>
        <strain evidence="8 9">cv. Jemalong A17</strain>
    </source>
</reference>
<dbReference type="EMBL" id="CM001224">
    <property type="protein sequence ID" value="KEH18541.1"/>
    <property type="molecule type" value="Genomic_DNA"/>
</dbReference>
<dbReference type="GO" id="GO:0003677">
    <property type="term" value="F:DNA binding"/>
    <property type="evidence" value="ECO:0007669"/>
    <property type="project" value="UniProtKB-KW"/>
</dbReference>
<dbReference type="PANTHER" id="PTHR31744:SF210">
    <property type="entry name" value="NAC DOMAIN-CONTAINING PROTEIN 86-LIKE"/>
    <property type="match status" value="1"/>
</dbReference>
<protein>
    <submittedName>
        <fullName evidence="7">NAC transcription factor-like protein</fullName>
    </submittedName>
</protein>
<dbReference type="Gene3D" id="2.170.150.80">
    <property type="entry name" value="NAC domain"/>
    <property type="match status" value="1"/>
</dbReference>
<dbReference type="AlphaFoldDB" id="G7ZZI9"/>
<feature type="region of interest" description="Disordered" evidence="5">
    <location>
        <begin position="229"/>
        <end position="250"/>
    </location>
</feature>
<evidence type="ECO:0000313" key="8">
    <source>
        <dbReference type="EnsemblPlants" id="KEH18541"/>
    </source>
</evidence>
<sequence>METSTSMPIGYRFRPTDEELVSHYLNHKLLGNDAIVNNVIADVDFLGSAPWDLPALSKVKSDDKEWFFFTCLDPMKSTKSKTRFNRKTNIKPETETKTKTKDGYWKITGKDREIKTKGTNIVIGIKKTLVFYGNQHEKTNWVMHEYHSFPDNKENIVLCRLMKKIEKETKGLTHSSSHAAASIFGNIATMDSIQYACASPPRLDMEYFFPETPIEEECSIKSLLKPTSLENENGIGHDQPEAFEEDSADDSSFVDSILNDGVSISKETS</sequence>
<dbReference type="PaxDb" id="3880-AES84627"/>
<dbReference type="InterPro" id="IPR036093">
    <property type="entry name" value="NAC_dom_sf"/>
</dbReference>
<keyword evidence="4" id="KW-0539">Nucleus</keyword>
<reference evidence="8" key="3">
    <citation type="submission" date="2015-04" db="UniProtKB">
        <authorList>
            <consortium name="EnsemblPlants"/>
        </authorList>
    </citation>
    <scope>IDENTIFICATION</scope>
    <source>
        <strain evidence="8">cv. Jemalong A17</strain>
    </source>
</reference>
<evidence type="ECO:0000256" key="5">
    <source>
        <dbReference type="SAM" id="MobiDB-lite"/>
    </source>
</evidence>
<dbReference type="EnsemblPlants" id="KEH18541">
    <property type="protein sequence ID" value="KEH18541"/>
    <property type="gene ID" value="MTR_8g023880"/>
</dbReference>
<name>G7ZZI9_MEDTR</name>
<evidence type="ECO:0000256" key="1">
    <source>
        <dbReference type="ARBA" id="ARBA00023015"/>
    </source>
</evidence>
<keyword evidence="1" id="KW-0805">Transcription regulation</keyword>
<dbReference type="STRING" id="3880.G7ZZI9"/>
<keyword evidence="9" id="KW-1185">Reference proteome</keyword>
<dbReference type="InterPro" id="IPR003441">
    <property type="entry name" value="NAC-dom"/>
</dbReference>
<keyword evidence="3" id="KW-0804">Transcription</keyword>
<evidence type="ECO:0000259" key="6">
    <source>
        <dbReference type="PROSITE" id="PS51005"/>
    </source>
</evidence>
<dbReference type="SUPFAM" id="SSF101941">
    <property type="entry name" value="NAC domain"/>
    <property type="match status" value="1"/>
</dbReference>
<reference evidence="7 9" key="1">
    <citation type="journal article" date="2011" name="Nature">
        <title>The Medicago genome provides insight into the evolution of rhizobial symbioses.</title>
        <authorList>
            <person name="Young N.D."/>
            <person name="Debelle F."/>
            <person name="Oldroyd G.E."/>
            <person name="Geurts R."/>
            <person name="Cannon S.B."/>
            <person name="Udvardi M.K."/>
            <person name="Benedito V.A."/>
            <person name="Mayer K.F."/>
            <person name="Gouzy J."/>
            <person name="Schoof H."/>
            <person name="Van de Peer Y."/>
            <person name="Proost S."/>
            <person name="Cook D.R."/>
            <person name="Meyers B.C."/>
            <person name="Spannagl M."/>
            <person name="Cheung F."/>
            <person name="De Mita S."/>
            <person name="Krishnakumar V."/>
            <person name="Gundlach H."/>
            <person name="Zhou S."/>
            <person name="Mudge J."/>
            <person name="Bharti A.K."/>
            <person name="Murray J.D."/>
            <person name="Naoumkina M.A."/>
            <person name="Rosen B."/>
            <person name="Silverstein K.A."/>
            <person name="Tang H."/>
            <person name="Rombauts S."/>
            <person name="Zhao P.X."/>
            <person name="Zhou P."/>
            <person name="Barbe V."/>
            <person name="Bardou P."/>
            <person name="Bechner M."/>
            <person name="Bellec A."/>
            <person name="Berger A."/>
            <person name="Berges H."/>
            <person name="Bidwell S."/>
            <person name="Bisseling T."/>
            <person name="Choisne N."/>
            <person name="Couloux A."/>
            <person name="Denny R."/>
            <person name="Deshpande S."/>
            <person name="Dai X."/>
            <person name="Doyle J.J."/>
            <person name="Dudez A.M."/>
            <person name="Farmer A.D."/>
            <person name="Fouteau S."/>
            <person name="Franken C."/>
            <person name="Gibelin C."/>
            <person name="Gish J."/>
            <person name="Goldstein S."/>
            <person name="Gonzalez A.J."/>
            <person name="Green P.J."/>
            <person name="Hallab A."/>
            <person name="Hartog M."/>
            <person name="Hua A."/>
            <person name="Humphray S.J."/>
            <person name="Jeong D.H."/>
            <person name="Jing Y."/>
            <person name="Jocker A."/>
            <person name="Kenton S.M."/>
            <person name="Kim D.J."/>
            <person name="Klee K."/>
            <person name="Lai H."/>
            <person name="Lang C."/>
            <person name="Lin S."/>
            <person name="Macmil S.L."/>
            <person name="Magdelenat G."/>
            <person name="Matthews L."/>
            <person name="McCorrison J."/>
            <person name="Monaghan E.L."/>
            <person name="Mun J.H."/>
            <person name="Najar F.Z."/>
            <person name="Nicholson C."/>
            <person name="Noirot C."/>
            <person name="O'Bleness M."/>
            <person name="Paule C.R."/>
            <person name="Poulain J."/>
            <person name="Prion F."/>
            <person name="Qin B."/>
            <person name="Qu C."/>
            <person name="Retzel E.F."/>
            <person name="Riddle C."/>
            <person name="Sallet E."/>
            <person name="Samain S."/>
            <person name="Samson N."/>
            <person name="Sanders I."/>
            <person name="Saurat O."/>
            <person name="Scarpelli C."/>
            <person name="Schiex T."/>
            <person name="Segurens B."/>
            <person name="Severin A.J."/>
            <person name="Sherrier D.J."/>
            <person name="Shi R."/>
            <person name="Sims S."/>
            <person name="Singer S.R."/>
            <person name="Sinharoy S."/>
            <person name="Sterck L."/>
            <person name="Viollet A."/>
            <person name="Wang B.B."/>
            <person name="Wang K."/>
            <person name="Wang M."/>
            <person name="Wang X."/>
            <person name="Warfsmann J."/>
            <person name="Weissenbach J."/>
            <person name="White D.D."/>
            <person name="White J.D."/>
            <person name="Wiley G.B."/>
            <person name="Wincker P."/>
            <person name="Xing Y."/>
            <person name="Yang L."/>
            <person name="Yao Z."/>
            <person name="Ying F."/>
            <person name="Zhai J."/>
            <person name="Zhou L."/>
            <person name="Zuber A."/>
            <person name="Denarie J."/>
            <person name="Dixon R.A."/>
            <person name="May G.D."/>
            <person name="Schwartz D.C."/>
            <person name="Rogers J."/>
            <person name="Quetier F."/>
            <person name="Town C.D."/>
            <person name="Roe B.A."/>
        </authorList>
    </citation>
    <scope>NUCLEOTIDE SEQUENCE [LARGE SCALE GENOMIC DNA]</scope>
    <source>
        <strain evidence="7">A17</strain>
        <strain evidence="8 9">cv. Jemalong A17</strain>
    </source>
</reference>
<dbReference type="HOGENOM" id="CLU_1035733_0_0_1"/>
<dbReference type="Proteomes" id="UP000002051">
    <property type="component" value="Chromosome 8"/>
</dbReference>
<evidence type="ECO:0000256" key="4">
    <source>
        <dbReference type="ARBA" id="ARBA00023242"/>
    </source>
</evidence>
<keyword evidence="2" id="KW-0238">DNA-binding</keyword>
<evidence type="ECO:0000256" key="3">
    <source>
        <dbReference type="ARBA" id="ARBA00023163"/>
    </source>
</evidence>
<dbReference type="Pfam" id="PF02365">
    <property type="entry name" value="NAM"/>
    <property type="match status" value="1"/>
</dbReference>
<accession>G7ZZI9</accession>
<feature type="domain" description="NAC" evidence="6">
    <location>
        <begin position="7"/>
        <end position="164"/>
    </location>
</feature>
<evidence type="ECO:0000256" key="2">
    <source>
        <dbReference type="ARBA" id="ARBA00023125"/>
    </source>
</evidence>
<organism evidence="8">
    <name type="scientific">Medicago truncatula</name>
    <name type="common">Barrel medic</name>
    <name type="synonym">Medicago tribuloides</name>
    <dbReference type="NCBI Taxonomy" id="3880"/>
    <lineage>
        <taxon>Eukaryota</taxon>
        <taxon>Viridiplantae</taxon>
        <taxon>Streptophyta</taxon>
        <taxon>Embryophyta</taxon>
        <taxon>Tracheophyta</taxon>
        <taxon>Spermatophyta</taxon>
        <taxon>Magnoliopsida</taxon>
        <taxon>eudicotyledons</taxon>
        <taxon>Gunneridae</taxon>
        <taxon>Pentapetalae</taxon>
        <taxon>rosids</taxon>
        <taxon>fabids</taxon>
        <taxon>Fabales</taxon>
        <taxon>Fabaceae</taxon>
        <taxon>Papilionoideae</taxon>
        <taxon>50 kb inversion clade</taxon>
        <taxon>NPAAA clade</taxon>
        <taxon>Hologalegina</taxon>
        <taxon>IRL clade</taxon>
        <taxon>Trifolieae</taxon>
        <taxon>Medicago</taxon>
    </lineage>
</organism>
<dbReference type="PANTHER" id="PTHR31744">
    <property type="entry name" value="PROTEIN CUP-SHAPED COTYLEDON 2-RELATED"/>
    <property type="match status" value="1"/>
</dbReference>
<evidence type="ECO:0000313" key="7">
    <source>
        <dbReference type="EMBL" id="KEH18541.1"/>
    </source>
</evidence>
<proteinExistence type="predicted"/>
<gene>
    <name evidence="7" type="ordered locus">MTR_8g023880</name>
</gene>
<dbReference type="PROSITE" id="PS51005">
    <property type="entry name" value="NAC"/>
    <property type="match status" value="1"/>
</dbReference>
<evidence type="ECO:0000313" key="9">
    <source>
        <dbReference type="Proteomes" id="UP000002051"/>
    </source>
</evidence>
<dbReference type="GO" id="GO:0006355">
    <property type="term" value="P:regulation of DNA-templated transcription"/>
    <property type="evidence" value="ECO:0007669"/>
    <property type="project" value="InterPro"/>
</dbReference>